<comment type="caution">
    <text evidence="1">The sequence shown here is derived from an EMBL/GenBank/DDBJ whole genome shotgun (WGS) entry which is preliminary data.</text>
</comment>
<dbReference type="RefSeq" id="WP_165981086.1">
    <property type="nucleotide sequence ID" value="NZ_SCWB01000009.1"/>
</dbReference>
<dbReference type="EMBL" id="SCWB01000009">
    <property type="protein sequence ID" value="TDM10602.1"/>
    <property type="molecule type" value="Genomic_DNA"/>
</dbReference>
<proteinExistence type="predicted"/>
<organism evidence="1 2">
    <name type="scientific">Macrococcus lamae</name>
    <dbReference type="NCBI Taxonomy" id="198484"/>
    <lineage>
        <taxon>Bacteria</taxon>
        <taxon>Bacillati</taxon>
        <taxon>Bacillota</taxon>
        <taxon>Bacilli</taxon>
        <taxon>Bacillales</taxon>
        <taxon>Staphylococcaceae</taxon>
        <taxon>Macrococcus</taxon>
    </lineage>
</organism>
<dbReference type="AlphaFoldDB" id="A0A4R6BU18"/>
<accession>A0A4R6BU18</accession>
<reference evidence="1 2" key="1">
    <citation type="submission" date="2019-01" db="EMBL/GenBank/DDBJ databases">
        <title>Draft genome sequences of the type strains of six Macrococcus species.</title>
        <authorList>
            <person name="Mazhar S."/>
            <person name="Altermann E."/>
            <person name="Hill C."/>
            <person name="Mcauliffe O."/>
        </authorList>
    </citation>
    <scope>NUCLEOTIDE SEQUENCE [LARGE SCALE GENOMIC DNA]</scope>
    <source>
        <strain evidence="1 2">CCM4815</strain>
    </source>
</reference>
<evidence type="ECO:0000313" key="2">
    <source>
        <dbReference type="Proteomes" id="UP000294802"/>
    </source>
</evidence>
<dbReference type="Proteomes" id="UP000294802">
    <property type="component" value="Unassembled WGS sequence"/>
</dbReference>
<name>A0A4R6BU18_9STAP</name>
<evidence type="ECO:0000313" key="1">
    <source>
        <dbReference type="EMBL" id="TDM10602.1"/>
    </source>
</evidence>
<gene>
    <name evidence="1" type="ORF">ERX29_06030</name>
</gene>
<sequence>MKSQNILISILPNKIKTEVINCNIELFAYFMENNIKDLDYAFIISNYANDINSSDAHEMAGSIFHFHFNYYQYAYEFAFSHYWKSLEVSQFANKKLLEDFLEISTEPDFAIIPNEYL</sequence>
<protein>
    <submittedName>
        <fullName evidence="1">Uncharacterized protein</fullName>
    </submittedName>
</protein>
<keyword evidence="2" id="KW-1185">Reference proteome</keyword>